<dbReference type="Gene3D" id="1.25.40.470">
    <property type="match status" value="1"/>
</dbReference>
<dbReference type="Pfam" id="PF23335">
    <property type="entry name" value="Beta-prop_IFT80_2nd"/>
    <property type="match status" value="1"/>
</dbReference>
<dbReference type="GO" id="GO:0060271">
    <property type="term" value="P:cilium assembly"/>
    <property type="evidence" value="ECO:0007669"/>
    <property type="project" value="TreeGrafter"/>
</dbReference>
<feature type="domain" description="IFT80 second beta-propeller" evidence="1">
    <location>
        <begin position="1"/>
        <end position="187"/>
    </location>
</feature>
<name>A0A0G4H6Y6_9ALVE</name>
<dbReference type="VEuPathDB" id="CryptoDB:Cvel_24953"/>
<accession>A0A0G4H6Y6</accession>
<dbReference type="Pfam" id="PF23387">
    <property type="entry name" value="TPR_IFT80_172"/>
    <property type="match status" value="1"/>
</dbReference>
<dbReference type="FunFam" id="1.25.40.470:FF:000007">
    <property type="entry name" value="Intraflagellar transport 80 homolog (Chlamydomonas)"/>
    <property type="match status" value="1"/>
</dbReference>
<dbReference type="InterPro" id="IPR056157">
    <property type="entry name" value="TPR_IFT80_172_dom"/>
</dbReference>
<evidence type="ECO:0008006" key="4">
    <source>
        <dbReference type="Google" id="ProtNLM"/>
    </source>
</evidence>
<feature type="domain" description="IFT80/172/WDR35 TPR" evidence="2">
    <location>
        <begin position="215"/>
        <end position="361"/>
    </location>
</feature>
<proteinExistence type="predicted"/>
<evidence type="ECO:0000313" key="3">
    <source>
        <dbReference type="EMBL" id="CEM39626.1"/>
    </source>
</evidence>
<evidence type="ECO:0000259" key="1">
    <source>
        <dbReference type="Pfam" id="PF23335"/>
    </source>
</evidence>
<dbReference type="PANTHER" id="PTHR24098">
    <property type="entry name" value="OUTER SEGMENT 5"/>
    <property type="match status" value="1"/>
</dbReference>
<organism evidence="3">
    <name type="scientific">Chromera velia CCMP2878</name>
    <dbReference type="NCBI Taxonomy" id="1169474"/>
    <lineage>
        <taxon>Eukaryota</taxon>
        <taxon>Sar</taxon>
        <taxon>Alveolata</taxon>
        <taxon>Colpodellida</taxon>
        <taxon>Chromeraceae</taxon>
        <taxon>Chromera</taxon>
    </lineage>
</organism>
<dbReference type="PANTHER" id="PTHR24098:SF0">
    <property type="entry name" value="OUTER SEGMENT 5"/>
    <property type="match status" value="1"/>
</dbReference>
<feature type="non-terminal residue" evidence="3">
    <location>
        <position position="1"/>
    </location>
</feature>
<dbReference type="GO" id="GO:0005929">
    <property type="term" value="C:cilium"/>
    <property type="evidence" value="ECO:0007669"/>
    <property type="project" value="TreeGrafter"/>
</dbReference>
<protein>
    <recommendedName>
        <fullName evidence="4">Intraflagellar transport protein 80</fullName>
    </recommendedName>
</protein>
<sequence>VYSYEGRLLSTIRVPGLRTEFLNHSTLAVAKDAVCIVDAQNPRVIRLFDAHTGKAMGSPVEHKVEVEVVALNHHGGGGDRKIALMDKNKDVFISLAHKPGLVKLAQMVETFAWNDETDMLAGVADNKLVCWTYPAALFIDPDLLPLATSTKEAGNCGKLCQIAAFSGPHVTVRRLDGALVFLSVSPYAVPLYKLVDGGQWEKAIRLCRFVKAPHLWASLAAMGLNARELQTAEISLAALDEVDKVQYIAHVTTLKNETLRAAELALFCRKPEEAVQILLRNKMVYRAIKMLIRLHRWESALELAVHHKTHVDTVLGYRAMFLEEMRHKESNPKFEKISKEINVDWDAIKAKIAAEKEQENEGGGD</sequence>
<dbReference type="GO" id="GO:0030992">
    <property type="term" value="C:intraciliary transport particle B"/>
    <property type="evidence" value="ECO:0007669"/>
    <property type="project" value="TreeGrafter"/>
</dbReference>
<evidence type="ECO:0000259" key="2">
    <source>
        <dbReference type="Pfam" id="PF23387"/>
    </source>
</evidence>
<reference evidence="3" key="1">
    <citation type="submission" date="2014-11" db="EMBL/GenBank/DDBJ databases">
        <authorList>
            <person name="Otto D Thomas"/>
            <person name="Naeem Raeece"/>
        </authorList>
    </citation>
    <scope>NUCLEOTIDE SEQUENCE</scope>
</reference>
<dbReference type="EMBL" id="CDMZ01001943">
    <property type="protein sequence ID" value="CEM39626.1"/>
    <property type="molecule type" value="Genomic_DNA"/>
</dbReference>
<gene>
    <name evidence="3" type="ORF">Cvel_24953</name>
</gene>
<dbReference type="InterPro" id="IPR056456">
    <property type="entry name" value="Beta-prop_IFT80_2nd"/>
</dbReference>
<dbReference type="AlphaFoldDB" id="A0A0G4H6Y6"/>